<gene>
    <name evidence="6" type="ORF">SAMN05660706_11311</name>
</gene>
<proteinExistence type="inferred from homology"/>
<dbReference type="AlphaFoldDB" id="A0A1I6DL54"/>
<dbReference type="InterPro" id="IPR047788">
    <property type="entry name" value="LysR-like_Sec_metab"/>
</dbReference>
<dbReference type="PANTHER" id="PTHR30126:SF64">
    <property type="entry name" value="HTH-TYPE TRANSCRIPTIONAL REGULATOR CITR"/>
    <property type="match status" value="1"/>
</dbReference>
<feature type="domain" description="HTH lysR-type" evidence="5">
    <location>
        <begin position="1"/>
        <end position="58"/>
    </location>
</feature>
<organism evidence="6 7">
    <name type="scientific">Desulfoscipio geothermicus DSM 3669</name>
    <dbReference type="NCBI Taxonomy" id="1121426"/>
    <lineage>
        <taxon>Bacteria</taxon>
        <taxon>Bacillati</taxon>
        <taxon>Bacillota</taxon>
        <taxon>Clostridia</taxon>
        <taxon>Eubacteriales</taxon>
        <taxon>Desulfallaceae</taxon>
        <taxon>Desulfoscipio</taxon>
    </lineage>
</organism>
<keyword evidence="7" id="KW-1185">Reference proteome</keyword>
<evidence type="ECO:0000256" key="2">
    <source>
        <dbReference type="ARBA" id="ARBA00023015"/>
    </source>
</evidence>
<keyword evidence="3 6" id="KW-0238">DNA-binding</keyword>
<dbReference type="EMBL" id="FOYM01000013">
    <property type="protein sequence ID" value="SFR06121.1"/>
    <property type="molecule type" value="Genomic_DNA"/>
</dbReference>
<evidence type="ECO:0000313" key="7">
    <source>
        <dbReference type="Proteomes" id="UP000199584"/>
    </source>
</evidence>
<dbReference type="SUPFAM" id="SSF53850">
    <property type="entry name" value="Periplasmic binding protein-like II"/>
    <property type="match status" value="1"/>
</dbReference>
<dbReference type="InterPro" id="IPR036390">
    <property type="entry name" value="WH_DNA-bd_sf"/>
</dbReference>
<dbReference type="Gene3D" id="3.40.190.290">
    <property type="match status" value="1"/>
</dbReference>
<name>A0A1I6DL54_9FIRM</name>
<protein>
    <submittedName>
        <fullName evidence="6">DNA-binding transcriptional regulator, LysR family</fullName>
    </submittedName>
</protein>
<evidence type="ECO:0000259" key="5">
    <source>
        <dbReference type="PROSITE" id="PS50931"/>
    </source>
</evidence>
<dbReference type="InterPro" id="IPR005119">
    <property type="entry name" value="LysR_subst-bd"/>
</dbReference>
<keyword evidence="4" id="KW-0804">Transcription</keyword>
<dbReference type="SUPFAM" id="SSF46785">
    <property type="entry name" value="Winged helix' DNA-binding domain"/>
    <property type="match status" value="1"/>
</dbReference>
<sequence>MNFKQLEAFVRVAELQSFTRAARQLYMSQPAISFQIKALEEDLQVTLFQRNEKKVTLTEAGRLLYPEAKQMLGHFERIRTGLEALRGLKVGRLVIGASTIPGEYLLPACVGLYRQKYPGIRVSLRIAGSGDVLRWVQEREIDLGVVGTASGADNLEFIRWLSDELVLIVPPGHVWSGKSINIDQLLGEKLIVREEGSGTRRTVEQILSRNGLAVEKLAVEMELGSTRAVISAVEAGLGVGFVSRLAAANALAAGKLGEAGLKGIDLTRNFFLTRYSPGLVNYAADAFIDFLGRFSAIGDIKE</sequence>
<accession>A0A1I6DL54</accession>
<dbReference type="STRING" id="39060.SAMN05660706_11311"/>
<dbReference type="InterPro" id="IPR000847">
    <property type="entry name" value="LysR_HTH_N"/>
</dbReference>
<evidence type="ECO:0000313" key="6">
    <source>
        <dbReference type="EMBL" id="SFR06121.1"/>
    </source>
</evidence>
<dbReference type="Pfam" id="PF03466">
    <property type="entry name" value="LysR_substrate"/>
    <property type="match status" value="1"/>
</dbReference>
<dbReference type="RefSeq" id="WP_092483234.1">
    <property type="nucleotide sequence ID" value="NZ_FOYM01000013.1"/>
</dbReference>
<comment type="similarity">
    <text evidence="1">Belongs to the LysR transcriptional regulatory family.</text>
</comment>
<dbReference type="PROSITE" id="PS50931">
    <property type="entry name" value="HTH_LYSR"/>
    <property type="match status" value="1"/>
</dbReference>
<dbReference type="NCBIfam" id="NF040786">
    <property type="entry name" value="LysR_Sec_metab"/>
    <property type="match status" value="1"/>
</dbReference>
<evidence type="ECO:0000256" key="4">
    <source>
        <dbReference type="ARBA" id="ARBA00023163"/>
    </source>
</evidence>
<dbReference type="GO" id="GO:0000976">
    <property type="term" value="F:transcription cis-regulatory region binding"/>
    <property type="evidence" value="ECO:0007669"/>
    <property type="project" value="TreeGrafter"/>
</dbReference>
<dbReference type="CDD" id="cd08420">
    <property type="entry name" value="PBP2_CysL_like"/>
    <property type="match status" value="1"/>
</dbReference>
<evidence type="ECO:0000256" key="3">
    <source>
        <dbReference type="ARBA" id="ARBA00023125"/>
    </source>
</evidence>
<dbReference type="Gene3D" id="1.10.10.10">
    <property type="entry name" value="Winged helix-like DNA-binding domain superfamily/Winged helix DNA-binding domain"/>
    <property type="match status" value="1"/>
</dbReference>
<dbReference type="OrthoDB" id="9785745at2"/>
<dbReference type="Pfam" id="PF00126">
    <property type="entry name" value="HTH_1"/>
    <property type="match status" value="1"/>
</dbReference>
<dbReference type="InterPro" id="IPR036388">
    <property type="entry name" value="WH-like_DNA-bd_sf"/>
</dbReference>
<dbReference type="PRINTS" id="PR00039">
    <property type="entry name" value="HTHLYSR"/>
</dbReference>
<dbReference type="PANTHER" id="PTHR30126">
    <property type="entry name" value="HTH-TYPE TRANSCRIPTIONAL REGULATOR"/>
    <property type="match status" value="1"/>
</dbReference>
<reference evidence="7" key="1">
    <citation type="submission" date="2016-10" db="EMBL/GenBank/DDBJ databases">
        <authorList>
            <person name="Varghese N."/>
            <person name="Submissions S."/>
        </authorList>
    </citation>
    <scope>NUCLEOTIDE SEQUENCE [LARGE SCALE GENOMIC DNA]</scope>
    <source>
        <strain evidence="7">DSM 3669</strain>
    </source>
</reference>
<evidence type="ECO:0000256" key="1">
    <source>
        <dbReference type="ARBA" id="ARBA00009437"/>
    </source>
</evidence>
<dbReference type="Proteomes" id="UP000199584">
    <property type="component" value="Unassembled WGS sequence"/>
</dbReference>
<dbReference type="FunFam" id="1.10.10.10:FF:000001">
    <property type="entry name" value="LysR family transcriptional regulator"/>
    <property type="match status" value="1"/>
</dbReference>
<keyword evidence="2" id="KW-0805">Transcription regulation</keyword>
<dbReference type="GO" id="GO:0003700">
    <property type="term" value="F:DNA-binding transcription factor activity"/>
    <property type="evidence" value="ECO:0007669"/>
    <property type="project" value="InterPro"/>
</dbReference>